<feature type="domain" description="PBP" evidence="2">
    <location>
        <begin position="20"/>
        <end position="174"/>
    </location>
</feature>
<comment type="caution">
    <text evidence="3">The sequence shown here is derived from an EMBL/GenBank/DDBJ whole genome shotgun (WGS) entry which is preliminary data.</text>
</comment>
<keyword evidence="1" id="KW-0732">Signal</keyword>
<organism evidence="3 4">
    <name type="scientific">Yoonia ponticola</name>
    <dbReference type="NCBI Taxonomy" id="1524255"/>
    <lineage>
        <taxon>Bacteria</taxon>
        <taxon>Pseudomonadati</taxon>
        <taxon>Pseudomonadota</taxon>
        <taxon>Alphaproteobacteria</taxon>
        <taxon>Rhodobacterales</taxon>
        <taxon>Paracoccaceae</taxon>
        <taxon>Yoonia</taxon>
    </lineage>
</organism>
<evidence type="ECO:0000313" key="4">
    <source>
        <dbReference type="Proteomes" id="UP000535415"/>
    </source>
</evidence>
<dbReference type="AlphaFoldDB" id="A0A7W9BJD6"/>
<dbReference type="SUPFAM" id="SSF53850">
    <property type="entry name" value="Periplasmic binding protein-like II"/>
    <property type="match status" value="1"/>
</dbReference>
<proteinExistence type="predicted"/>
<gene>
    <name evidence="3" type="ORF">FHS72_001023</name>
</gene>
<dbReference type="EMBL" id="JACIJM010000003">
    <property type="protein sequence ID" value="MBB5721411.1"/>
    <property type="molecule type" value="Genomic_DNA"/>
</dbReference>
<protein>
    <submittedName>
        <fullName evidence="3">Tungstate transport system substrate-binding protein</fullName>
    </submittedName>
</protein>
<accession>A0A7W9BJD6</accession>
<feature type="signal peptide" evidence="1">
    <location>
        <begin position="1"/>
        <end position="19"/>
    </location>
</feature>
<keyword evidence="4" id="KW-1185">Reference proteome</keyword>
<dbReference type="InterPro" id="IPR024370">
    <property type="entry name" value="PBP_domain"/>
</dbReference>
<dbReference type="RefSeq" id="WP_183526575.1">
    <property type="nucleotide sequence ID" value="NZ_JACIJM010000003.1"/>
</dbReference>
<dbReference type="Pfam" id="PF12849">
    <property type="entry name" value="PBP_like_2"/>
    <property type="match status" value="1"/>
</dbReference>
<dbReference type="Gene3D" id="3.40.190.10">
    <property type="entry name" value="Periplasmic binding protein-like II"/>
    <property type="match status" value="2"/>
</dbReference>
<evidence type="ECO:0000313" key="3">
    <source>
        <dbReference type="EMBL" id="MBB5721411.1"/>
    </source>
</evidence>
<dbReference type="Proteomes" id="UP000535415">
    <property type="component" value="Unassembled WGS sequence"/>
</dbReference>
<reference evidence="3 4" key="1">
    <citation type="submission" date="2020-08" db="EMBL/GenBank/DDBJ databases">
        <title>Genomic Encyclopedia of Type Strains, Phase IV (KMG-IV): sequencing the most valuable type-strain genomes for metagenomic binning, comparative biology and taxonomic classification.</title>
        <authorList>
            <person name="Goeker M."/>
        </authorList>
    </citation>
    <scope>NUCLEOTIDE SEQUENCE [LARGE SCALE GENOMIC DNA]</scope>
    <source>
        <strain evidence="3 4">DSM 101064</strain>
    </source>
</reference>
<feature type="chain" id="PRO_5031112786" evidence="1">
    <location>
        <begin position="20"/>
        <end position="245"/>
    </location>
</feature>
<evidence type="ECO:0000256" key="1">
    <source>
        <dbReference type="SAM" id="SignalP"/>
    </source>
</evidence>
<dbReference type="PANTHER" id="PTHR37945">
    <property type="entry name" value="EXTRACELLULAR TUNGSTATE BINDING PROTEIN"/>
    <property type="match status" value="1"/>
</dbReference>
<dbReference type="PANTHER" id="PTHR37945:SF1">
    <property type="entry name" value="EXTRACELLULAR TUNGSTATE BINDING PROTEIN"/>
    <property type="match status" value="1"/>
</dbReference>
<name>A0A7W9BJD6_9RHOB</name>
<evidence type="ECO:0000259" key="2">
    <source>
        <dbReference type="Pfam" id="PF12849"/>
    </source>
</evidence>
<sequence length="245" mass="26663">MLFKVLTALSILWAAPGKAEQDITFGMTTTQEASGFANALLGEMKTAFPTFDLSYSIAGTSQQLRVLQDGFVPFAITHNAAKEQELIAQGDHTRQILFANDFLFVGPETSTITCQSIHECLAALLQSDETFMSRGDQSGTHAYEMAQWAIAGIDPNALENYQVSSGGAANSLRICGIRNCHIIVDESSFSTSQRNGLVEIARDPGTNLYSLISAIDFAQGAGQDILLWVENEAPRISEKFGYRRP</sequence>
<dbReference type="InterPro" id="IPR052738">
    <property type="entry name" value="ABC-Tungstate_binding"/>
</dbReference>